<dbReference type="PANTHER" id="PTHR12872:SF1">
    <property type="entry name" value="ALPHA-N-ACETYLGLUCOSAMINIDASE"/>
    <property type="match status" value="1"/>
</dbReference>
<evidence type="ECO:0000259" key="5">
    <source>
        <dbReference type="Pfam" id="PF12972"/>
    </source>
</evidence>
<comment type="caution">
    <text evidence="6">The sequence shown here is derived from an EMBL/GenBank/DDBJ whole genome shotgun (WGS) entry which is preliminary data.</text>
</comment>
<evidence type="ECO:0000259" key="4">
    <source>
        <dbReference type="Pfam" id="PF12971"/>
    </source>
</evidence>
<proteinExistence type="predicted"/>
<gene>
    <name evidence="6" type="ORF">JYU34_010090</name>
</gene>
<dbReference type="InterPro" id="IPR024733">
    <property type="entry name" value="NAGLU_tim-barrel"/>
</dbReference>
<dbReference type="Pfam" id="PF12972">
    <property type="entry name" value="NAGLU_C"/>
    <property type="match status" value="1"/>
</dbReference>
<dbReference type="InterPro" id="IPR007781">
    <property type="entry name" value="NAGLU"/>
</dbReference>
<feature type="domain" description="Alpha-N-acetylglucosaminidase N-terminal" evidence="4">
    <location>
        <begin position="42"/>
        <end position="120"/>
    </location>
</feature>
<keyword evidence="1" id="KW-0378">Hydrolase</keyword>
<accession>A0ABQ7QHP2</accession>
<evidence type="ECO:0000256" key="2">
    <source>
        <dbReference type="SAM" id="SignalP"/>
    </source>
</evidence>
<dbReference type="Gene3D" id="3.20.20.80">
    <property type="entry name" value="Glycosidases"/>
    <property type="match status" value="1"/>
</dbReference>
<sequence>MSRVVVLLALLQLALGIDPDLDLSYLDPVRLQTVSPDYEQAEAAQRIISGYTDRVTVQVDFQLFTDHKDTFTLRSDGESLLIRASSGVAAVWGFNYYLKEYCKSQITWREQNVQIPQLLPVANETVVANDRFRYFQNVCTASYSFAWWGVREWERHVGWLALQGVNLALGPVAQEAAWARVYRGLGLTQAEIDDYFTGPAFLAWLRMGNVRRWGGPLPAGWHAAQRRVQGAALPLMRRLGMVAVLPAFSGHVPRALARVFPNVTLHSLDTWNKFGEDYCCGAFLEPSEPLFRELGRRFLREVSAGGLTHVYSADPFNEVQVQGWSTALAVSAARAIHATLAEVDPRAVWLLQGWAFVHDPLLWPLQRVEAFLTAAPRGRVLVLDLQAEQWPQYHLYRWYYGQPFVWCMLHNFGGTMGMFGGTRGITREVHAARAAPGSTMVGTGMAPEGIYQNYVIYDLMTEAAWRREPLDLNQWVRRYAERRYGCNSTGAAWDALLASVYSFDGLNKVRGKYVITRAPSSRLRPWAWYRSRDLLAAWRQLVFAGADCATDGFRHDLADVTRQALQYRAAQLYLRLQPARAASTAVFNATVNQFLDILDDLETICLTNENFSARPWLEGAKALATNAEERYLYDFNARNQITLWGPNGEISDYACKQWAELFRHYYAPRWRMFLRAAVDAHARNEFFDEKATQDLVRFTVSRDFFNADIQYYTGGNVRDTSLQLFRKYSQAPGLADLPLSIIRPESATEAPDEDASDEPTVVMLRSTTAL</sequence>
<feature type="signal peptide" evidence="2">
    <location>
        <begin position="1"/>
        <end position="16"/>
    </location>
</feature>
<dbReference type="InterPro" id="IPR024732">
    <property type="entry name" value="NAGLU_C"/>
</dbReference>
<dbReference type="InterPro" id="IPR024240">
    <property type="entry name" value="NAGLU_N"/>
</dbReference>
<dbReference type="EMBL" id="JAHIBW010000014">
    <property type="protein sequence ID" value="KAG7304739.1"/>
    <property type="molecule type" value="Genomic_DNA"/>
</dbReference>
<evidence type="ECO:0000313" key="7">
    <source>
        <dbReference type="Proteomes" id="UP000823941"/>
    </source>
</evidence>
<name>A0ABQ7QHP2_PLUXY</name>
<dbReference type="Gene3D" id="3.30.379.10">
    <property type="entry name" value="Chitobiase/beta-hexosaminidase domain 2-like"/>
    <property type="match status" value="1"/>
</dbReference>
<keyword evidence="7" id="KW-1185">Reference proteome</keyword>
<feature type="domain" description="Alpha-N-acetylglucosaminidase tim-barrel" evidence="3">
    <location>
        <begin position="133"/>
        <end position="466"/>
    </location>
</feature>
<dbReference type="InterPro" id="IPR029018">
    <property type="entry name" value="Hex-like_dom2"/>
</dbReference>
<keyword evidence="2" id="KW-0732">Signal</keyword>
<dbReference type="Proteomes" id="UP000823941">
    <property type="component" value="Chromosome 14"/>
</dbReference>
<dbReference type="Pfam" id="PF05089">
    <property type="entry name" value="NAGLU"/>
    <property type="match status" value="1"/>
</dbReference>
<evidence type="ECO:0000256" key="1">
    <source>
        <dbReference type="ARBA" id="ARBA00022801"/>
    </source>
</evidence>
<organism evidence="6 7">
    <name type="scientific">Plutella xylostella</name>
    <name type="common">Diamondback moth</name>
    <name type="synonym">Plutella maculipennis</name>
    <dbReference type="NCBI Taxonomy" id="51655"/>
    <lineage>
        <taxon>Eukaryota</taxon>
        <taxon>Metazoa</taxon>
        <taxon>Ecdysozoa</taxon>
        <taxon>Arthropoda</taxon>
        <taxon>Hexapoda</taxon>
        <taxon>Insecta</taxon>
        <taxon>Pterygota</taxon>
        <taxon>Neoptera</taxon>
        <taxon>Endopterygota</taxon>
        <taxon>Lepidoptera</taxon>
        <taxon>Glossata</taxon>
        <taxon>Ditrysia</taxon>
        <taxon>Yponomeutoidea</taxon>
        <taxon>Plutellidae</taxon>
        <taxon>Plutella</taxon>
    </lineage>
</organism>
<dbReference type="PANTHER" id="PTHR12872">
    <property type="entry name" value="ALPHA-N-ACETYLGLUCOSAMINIDASE"/>
    <property type="match status" value="1"/>
</dbReference>
<evidence type="ECO:0008006" key="8">
    <source>
        <dbReference type="Google" id="ProtNLM"/>
    </source>
</evidence>
<evidence type="ECO:0000259" key="3">
    <source>
        <dbReference type="Pfam" id="PF05089"/>
    </source>
</evidence>
<feature type="domain" description="Alpha-N-acetylglucosaminidase C-terminal" evidence="5">
    <location>
        <begin position="475"/>
        <end position="713"/>
    </location>
</feature>
<dbReference type="Gene3D" id="1.20.120.670">
    <property type="entry name" value="N-acetyl-b-d-glucoasminidase"/>
    <property type="match status" value="1"/>
</dbReference>
<protein>
    <recommendedName>
        <fullName evidence="8">Alpha-N-acetylglucosaminidase</fullName>
    </recommendedName>
</protein>
<evidence type="ECO:0000313" key="6">
    <source>
        <dbReference type="EMBL" id="KAG7304739.1"/>
    </source>
</evidence>
<dbReference type="Pfam" id="PF12971">
    <property type="entry name" value="NAGLU_N"/>
    <property type="match status" value="1"/>
</dbReference>
<reference evidence="6 7" key="1">
    <citation type="submission" date="2021-06" db="EMBL/GenBank/DDBJ databases">
        <title>A haploid diamondback moth (Plutella xylostella L.) genome assembly resolves 31 chromosomes and identifies a diamide resistance mutation.</title>
        <authorList>
            <person name="Ward C.M."/>
            <person name="Perry K.D."/>
            <person name="Baker G."/>
            <person name="Powis K."/>
            <person name="Heckel D.G."/>
            <person name="Baxter S.W."/>
        </authorList>
    </citation>
    <scope>NUCLEOTIDE SEQUENCE [LARGE SCALE GENOMIC DNA]</scope>
    <source>
        <strain evidence="6 7">LV</strain>
        <tissue evidence="6">Single pupa</tissue>
    </source>
</reference>
<feature type="chain" id="PRO_5045277994" description="Alpha-N-acetylglucosaminidase" evidence="2">
    <location>
        <begin position="17"/>
        <end position="770"/>
    </location>
</feature>